<sequence length="363" mass="38776">MQLTDVTLREGDQMPGREYTAEQKIDCVRALDHLGVPFIQPAFPATGEKDRTVVSELSGTTDATIVALARALERDIDAAVDAGADVVETFVSVSDRHLEHLLDASREEMLTMLTEAVDYIDERGATPHVTLADAFRTDHDDLVDVFEAVPKVPFVTLADSVGARTPATVRSSLDRLGDDVDFSRVGVHFHDDMGCGTANALAAYHAGVAKADVSVASLGERAGNSSLEEVVVACAVDLGDDLGIETDELVPACRDVLDTLDEEYGDRKAILGGEISEHESGIHTAAMLSDPATLEPFDPAAFGGERRLVFGKPTGNDGARKLLERAGLEPDDETVSSFRATLAERGPLELDEALSLASREFGD</sequence>
<comment type="similarity">
    <text evidence="1 4">Belongs to the alpha-IPM synthase/homocitrate synthase family.</text>
</comment>
<dbReference type="PROSITE" id="PS50991">
    <property type="entry name" value="PYR_CT"/>
    <property type="match status" value="1"/>
</dbReference>
<evidence type="ECO:0000259" key="5">
    <source>
        <dbReference type="PROSITE" id="PS50991"/>
    </source>
</evidence>
<dbReference type="InterPro" id="IPR013785">
    <property type="entry name" value="Aldolase_TIM"/>
</dbReference>
<feature type="domain" description="Pyruvate carboxyltransferase" evidence="5">
    <location>
        <begin position="1"/>
        <end position="250"/>
    </location>
</feature>
<dbReference type="Gene3D" id="1.10.238.260">
    <property type="match status" value="1"/>
</dbReference>
<dbReference type="Proteomes" id="UP000189370">
    <property type="component" value="Unassembled WGS sequence"/>
</dbReference>
<dbReference type="Pfam" id="PF22617">
    <property type="entry name" value="HCS_D2"/>
    <property type="match status" value="1"/>
</dbReference>
<dbReference type="SUPFAM" id="SSF51569">
    <property type="entry name" value="Aldolase"/>
    <property type="match status" value="1"/>
</dbReference>
<evidence type="ECO:0000256" key="3">
    <source>
        <dbReference type="ARBA" id="ARBA00048363"/>
    </source>
</evidence>
<dbReference type="OrthoDB" id="6555at2157"/>
<gene>
    <name evidence="6" type="ORF">A6E15_17680</name>
</gene>
<reference evidence="7" key="1">
    <citation type="submission" date="2016-04" db="EMBL/GenBank/DDBJ databases">
        <authorList>
            <person name="Chen S.-C."/>
            <person name="Lai M.-C."/>
        </authorList>
    </citation>
    <scope>NUCLEOTIDE SEQUENCE [LARGE SCALE GENOMIC DNA]</scope>
    <source>
        <strain evidence="7">AB14</strain>
    </source>
</reference>
<comment type="caution">
    <text evidence="6">The sequence shown here is derived from an EMBL/GenBank/DDBJ whole genome shotgun (WGS) entry which is preliminary data.</text>
</comment>
<dbReference type="EMBL" id="LWLN01000002">
    <property type="protein sequence ID" value="OLZ39236.1"/>
    <property type="molecule type" value="Genomic_DNA"/>
</dbReference>
<protein>
    <submittedName>
        <fullName evidence="6">Citramalate synthase</fullName>
    </submittedName>
</protein>
<dbReference type="InterPro" id="IPR002034">
    <property type="entry name" value="AIPM/Hcit_synth_CS"/>
</dbReference>
<keyword evidence="2 4" id="KW-0808">Transferase</keyword>
<dbReference type="GO" id="GO:0004410">
    <property type="term" value="F:homocitrate synthase activity"/>
    <property type="evidence" value="ECO:0007669"/>
    <property type="project" value="UniProtKB-EC"/>
</dbReference>
<dbReference type="Gene3D" id="3.20.20.70">
    <property type="entry name" value="Aldolase class I"/>
    <property type="match status" value="1"/>
</dbReference>
<dbReference type="GO" id="GO:0019752">
    <property type="term" value="P:carboxylic acid metabolic process"/>
    <property type="evidence" value="ECO:0007669"/>
    <property type="project" value="InterPro"/>
</dbReference>
<evidence type="ECO:0000313" key="7">
    <source>
        <dbReference type="Proteomes" id="UP000189370"/>
    </source>
</evidence>
<proteinExistence type="inferred from homology"/>
<evidence type="ECO:0000256" key="2">
    <source>
        <dbReference type="ARBA" id="ARBA00022679"/>
    </source>
</evidence>
<keyword evidence="7" id="KW-1185">Reference proteome</keyword>
<dbReference type="AlphaFoldDB" id="A0A1S8ARK3"/>
<accession>A0A1S8ARK3</accession>
<dbReference type="InterPro" id="IPR054691">
    <property type="entry name" value="LeuA/HCS_post-cat"/>
</dbReference>
<name>A0A1S8ARK3_9EURY</name>
<dbReference type="InterPro" id="IPR000891">
    <property type="entry name" value="PYR_CT"/>
</dbReference>
<dbReference type="PROSITE" id="PS00815">
    <property type="entry name" value="AIPM_HOMOCIT_SYNTH_1"/>
    <property type="match status" value="1"/>
</dbReference>
<comment type="catalytic activity">
    <reaction evidence="3">
        <text>acetyl-CoA + 2-oxoglutarate + H2O = (2R)-homocitrate + CoA + H(+)</text>
        <dbReference type="Rhea" id="RHEA:12929"/>
        <dbReference type="ChEBI" id="CHEBI:15377"/>
        <dbReference type="ChEBI" id="CHEBI:15378"/>
        <dbReference type="ChEBI" id="CHEBI:16810"/>
        <dbReference type="ChEBI" id="CHEBI:57287"/>
        <dbReference type="ChEBI" id="CHEBI:57288"/>
        <dbReference type="ChEBI" id="CHEBI:58884"/>
        <dbReference type="EC" id="2.3.3.14"/>
    </reaction>
    <physiologicalReaction direction="left-to-right" evidence="3">
        <dbReference type="Rhea" id="RHEA:12930"/>
    </physiologicalReaction>
</comment>
<dbReference type="PROSITE" id="PS00816">
    <property type="entry name" value="AIPM_HOMOCIT_SYNTH_2"/>
    <property type="match status" value="1"/>
</dbReference>
<organism evidence="6 7">
    <name type="scientific">Natrinema saccharevitans</name>
    <dbReference type="NCBI Taxonomy" id="301967"/>
    <lineage>
        <taxon>Archaea</taxon>
        <taxon>Methanobacteriati</taxon>
        <taxon>Methanobacteriota</taxon>
        <taxon>Stenosarchaea group</taxon>
        <taxon>Halobacteria</taxon>
        <taxon>Halobacteriales</taxon>
        <taxon>Natrialbaceae</taxon>
        <taxon>Natrinema</taxon>
    </lineage>
</organism>
<dbReference type="STRING" id="301967.A6E15_17680"/>
<dbReference type="PANTHER" id="PTHR42880">
    <property type="entry name" value="HOMOCITRATE SYNTHASE"/>
    <property type="match status" value="1"/>
</dbReference>
<dbReference type="RefSeq" id="WP_076148553.1">
    <property type="nucleotide sequence ID" value="NZ_LWLN01000002.1"/>
</dbReference>
<evidence type="ECO:0000313" key="6">
    <source>
        <dbReference type="EMBL" id="OLZ39236.1"/>
    </source>
</evidence>
<evidence type="ECO:0000256" key="4">
    <source>
        <dbReference type="RuleBase" id="RU003523"/>
    </source>
</evidence>
<dbReference type="Pfam" id="PF00682">
    <property type="entry name" value="HMGL-like"/>
    <property type="match status" value="1"/>
</dbReference>
<dbReference type="PANTHER" id="PTHR42880:SF1">
    <property type="entry name" value="ISOPROPYLMALATE_HOMOCITRATE_CITRAMALATE SYNTHASE FAMILY PROTEIN"/>
    <property type="match status" value="1"/>
</dbReference>
<evidence type="ECO:0000256" key="1">
    <source>
        <dbReference type="ARBA" id="ARBA00006154"/>
    </source>
</evidence>